<evidence type="ECO:0000256" key="2">
    <source>
        <dbReference type="ARBA" id="ARBA00022840"/>
    </source>
</evidence>
<dbReference type="InterPro" id="IPR050173">
    <property type="entry name" value="ABC_transporter_C-like"/>
</dbReference>
<dbReference type="GO" id="GO:0042626">
    <property type="term" value="F:ATPase-coupled transmembrane transporter activity"/>
    <property type="evidence" value="ECO:0007669"/>
    <property type="project" value="TreeGrafter"/>
</dbReference>
<dbReference type="SUPFAM" id="SSF52540">
    <property type="entry name" value="P-loop containing nucleoside triphosphate hydrolases"/>
    <property type="match status" value="1"/>
</dbReference>
<feature type="non-terminal residue" evidence="3">
    <location>
        <position position="1"/>
    </location>
</feature>
<gene>
    <name evidence="3" type="ORF">L210DRAFT_3409115</name>
</gene>
<proteinExistence type="predicted"/>
<keyword evidence="2" id="KW-0067">ATP-binding</keyword>
<dbReference type="AlphaFoldDB" id="A0AAD4BNY4"/>
<dbReference type="Gene3D" id="3.40.50.300">
    <property type="entry name" value="P-loop containing nucleotide triphosphate hydrolases"/>
    <property type="match status" value="1"/>
</dbReference>
<dbReference type="GO" id="GO:0016020">
    <property type="term" value="C:membrane"/>
    <property type="evidence" value="ECO:0007669"/>
    <property type="project" value="TreeGrafter"/>
</dbReference>
<dbReference type="PANTHER" id="PTHR24223">
    <property type="entry name" value="ATP-BINDING CASSETTE SUB-FAMILY C"/>
    <property type="match status" value="1"/>
</dbReference>
<keyword evidence="1" id="KW-0547">Nucleotide-binding</keyword>
<evidence type="ECO:0008006" key="5">
    <source>
        <dbReference type="Google" id="ProtNLM"/>
    </source>
</evidence>
<name>A0AAD4BNY4_BOLED</name>
<evidence type="ECO:0000313" key="3">
    <source>
        <dbReference type="EMBL" id="KAF8435357.1"/>
    </source>
</evidence>
<dbReference type="Proteomes" id="UP001194468">
    <property type="component" value="Unassembled WGS sequence"/>
</dbReference>
<evidence type="ECO:0000313" key="4">
    <source>
        <dbReference type="Proteomes" id="UP001194468"/>
    </source>
</evidence>
<dbReference type="GO" id="GO:0005524">
    <property type="term" value="F:ATP binding"/>
    <property type="evidence" value="ECO:0007669"/>
    <property type="project" value="UniProtKB-KW"/>
</dbReference>
<reference evidence="3" key="2">
    <citation type="journal article" date="2020" name="Nat. Commun.">
        <title>Large-scale genome sequencing of mycorrhizal fungi provides insights into the early evolution of symbiotic traits.</title>
        <authorList>
            <person name="Miyauchi S."/>
            <person name="Kiss E."/>
            <person name="Kuo A."/>
            <person name="Drula E."/>
            <person name="Kohler A."/>
            <person name="Sanchez-Garcia M."/>
            <person name="Morin E."/>
            <person name="Andreopoulos B."/>
            <person name="Barry K.W."/>
            <person name="Bonito G."/>
            <person name="Buee M."/>
            <person name="Carver A."/>
            <person name="Chen C."/>
            <person name="Cichocki N."/>
            <person name="Clum A."/>
            <person name="Culley D."/>
            <person name="Crous P.W."/>
            <person name="Fauchery L."/>
            <person name="Girlanda M."/>
            <person name="Hayes R.D."/>
            <person name="Keri Z."/>
            <person name="LaButti K."/>
            <person name="Lipzen A."/>
            <person name="Lombard V."/>
            <person name="Magnuson J."/>
            <person name="Maillard F."/>
            <person name="Murat C."/>
            <person name="Nolan M."/>
            <person name="Ohm R.A."/>
            <person name="Pangilinan J."/>
            <person name="Pereira M.F."/>
            <person name="Perotto S."/>
            <person name="Peter M."/>
            <person name="Pfister S."/>
            <person name="Riley R."/>
            <person name="Sitrit Y."/>
            <person name="Stielow J.B."/>
            <person name="Szollosi G."/>
            <person name="Zifcakova L."/>
            <person name="Stursova M."/>
            <person name="Spatafora J.W."/>
            <person name="Tedersoo L."/>
            <person name="Vaario L.M."/>
            <person name="Yamada A."/>
            <person name="Yan M."/>
            <person name="Wang P."/>
            <person name="Xu J."/>
            <person name="Bruns T."/>
            <person name="Baldrian P."/>
            <person name="Vilgalys R."/>
            <person name="Dunand C."/>
            <person name="Henrissat B."/>
            <person name="Grigoriev I.V."/>
            <person name="Hibbett D."/>
            <person name="Nagy L.G."/>
            <person name="Martin F.M."/>
        </authorList>
    </citation>
    <scope>NUCLEOTIDE SEQUENCE</scope>
    <source>
        <strain evidence="3">BED1</strain>
    </source>
</reference>
<organism evidence="3 4">
    <name type="scientific">Boletus edulis BED1</name>
    <dbReference type="NCBI Taxonomy" id="1328754"/>
    <lineage>
        <taxon>Eukaryota</taxon>
        <taxon>Fungi</taxon>
        <taxon>Dikarya</taxon>
        <taxon>Basidiomycota</taxon>
        <taxon>Agaricomycotina</taxon>
        <taxon>Agaricomycetes</taxon>
        <taxon>Agaricomycetidae</taxon>
        <taxon>Boletales</taxon>
        <taxon>Boletineae</taxon>
        <taxon>Boletaceae</taxon>
        <taxon>Boletoideae</taxon>
        <taxon>Boletus</taxon>
    </lineage>
</organism>
<protein>
    <recommendedName>
        <fullName evidence="5">ABC transporter domain-containing protein</fullName>
    </recommendedName>
</protein>
<dbReference type="PANTHER" id="PTHR24223:SF356">
    <property type="entry name" value="ATP-BINDING CASSETTE TRANSPORTER ABC4"/>
    <property type="match status" value="1"/>
</dbReference>
<reference evidence="3" key="1">
    <citation type="submission" date="2019-10" db="EMBL/GenBank/DDBJ databases">
        <authorList>
            <consortium name="DOE Joint Genome Institute"/>
            <person name="Kuo A."/>
            <person name="Miyauchi S."/>
            <person name="Kiss E."/>
            <person name="Drula E."/>
            <person name="Kohler A."/>
            <person name="Sanchez-Garcia M."/>
            <person name="Andreopoulos B."/>
            <person name="Barry K.W."/>
            <person name="Bonito G."/>
            <person name="Buee M."/>
            <person name="Carver A."/>
            <person name="Chen C."/>
            <person name="Cichocki N."/>
            <person name="Clum A."/>
            <person name="Culley D."/>
            <person name="Crous P.W."/>
            <person name="Fauchery L."/>
            <person name="Girlanda M."/>
            <person name="Hayes R."/>
            <person name="Keri Z."/>
            <person name="LaButti K."/>
            <person name="Lipzen A."/>
            <person name="Lombard V."/>
            <person name="Magnuson J."/>
            <person name="Maillard F."/>
            <person name="Morin E."/>
            <person name="Murat C."/>
            <person name="Nolan M."/>
            <person name="Ohm R."/>
            <person name="Pangilinan J."/>
            <person name="Pereira M."/>
            <person name="Perotto S."/>
            <person name="Peter M."/>
            <person name="Riley R."/>
            <person name="Sitrit Y."/>
            <person name="Stielow B."/>
            <person name="Szollosi G."/>
            <person name="Zifcakova L."/>
            <person name="Stursova M."/>
            <person name="Spatafora J.W."/>
            <person name="Tedersoo L."/>
            <person name="Vaario L.-M."/>
            <person name="Yamada A."/>
            <person name="Yan M."/>
            <person name="Wang P."/>
            <person name="Xu J."/>
            <person name="Bruns T."/>
            <person name="Baldrian P."/>
            <person name="Vilgalys R."/>
            <person name="Henrissat B."/>
            <person name="Grigoriev I.V."/>
            <person name="Hibbett D."/>
            <person name="Nagy L.G."/>
            <person name="Martin F.M."/>
        </authorList>
    </citation>
    <scope>NUCLEOTIDE SEQUENCE</scope>
    <source>
        <strain evidence="3">BED1</strain>
    </source>
</reference>
<keyword evidence="4" id="KW-1185">Reference proteome</keyword>
<dbReference type="InterPro" id="IPR027417">
    <property type="entry name" value="P-loop_NTPase"/>
</dbReference>
<sequence>RVDSYIKIEQEPEPNESGIPPACWPASGDLPVENLSARHSPNGPEVLHGLSFHIKSGERVGIVGRTGSGKASHNQPR</sequence>
<evidence type="ECO:0000256" key="1">
    <source>
        <dbReference type="ARBA" id="ARBA00022741"/>
    </source>
</evidence>
<comment type="caution">
    <text evidence="3">The sequence shown here is derived from an EMBL/GenBank/DDBJ whole genome shotgun (WGS) entry which is preliminary data.</text>
</comment>
<accession>A0AAD4BNY4</accession>
<dbReference type="EMBL" id="WHUW01000025">
    <property type="protein sequence ID" value="KAF8435357.1"/>
    <property type="molecule type" value="Genomic_DNA"/>
</dbReference>